<evidence type="ECO:0000313" key="2">
    <source>
        <dbReference type="EMBL" id="SJZ80962.1"/>
    </source>
</evidence>
<keyword evidence="3" id="KW-1185">Reference proteome</keyword>
<dbReference type="Pfam" id="PF09313">
    <property type="entry name" value="TehB-like"/>
    <property type="match status" value="1"/>
</dbReference>
<reference evidence="2 3" key="1">
    <citation type="submission" date="2017-02" db="EMBL/GenBank/DDBJ databases">
        <authorList>
            <person name="Peterson S.W."/>
        </authorList>
    </citation>
    <scope>NUCLEOTIDE SEQUENCE [LARGE SCALE GENOMIC DNA]</scope>
    <source>
        <strain evidence="2 3">ATCC 700028</strain>
    </source>
</reference>
<dbReference type="EMBL" id="FUWX01000011">
    <property type="protein sequence ID" value="SJZ80962.1"/>
    <property type="molecule type" value="Genomic_DNA"/>
</dbReference>
<sequence length="158" mass="18098">MSCKCNLKDEKIENPKILNPDIEGDASEVIEEEIYENIEVYSEATLPEDAILVGESPILNEETIFPSILGKHMTPKNKYAYINVITGKVQFVYEDKNNIIYTVTPDHPLVIEPERYHHVILMGPVTLTLKFYKVPELQDNKSLDETAIRPGEFFLDKD</sequence>
<organism evidence="2 3">
    <name type="scientific">Cetobacterium ceti</name>
    <dbReference type="NCBI Taxonomy" id="180163"/>
    <lineage>
        <taxon>Bacteria</taxon>
        <taxon>Fusobacteriati</taxon>
        <taxon>Fusobacteriota</taxon>
        <taxon>Fusobacteriia</taxon>
        <taxon>Fusobacteriales</taxon>
        <taxon>Fusobacteriaceae</taxon>
        <taxon>Cetobacterium</taxon>
    </lineage>
</organism>
<dbReference type="AlphaFoldDB" id="A0A1T4NP50"/>
<dbReference type="RefSeq" id="WP_078694095.1">
    <property type="nucleotide sequence ID" value="NZ_FUWX01000011.1"/>
</dbReference>
<evidence type="ECO:0000259" key="1">
    <source>
        <dbReference type="Pfam" id="PF09313"/>
    </source>
</evidence>
<dbReference type="Proteomes" id="UP000191153">
    <property type="component" value="Unassembled WGS sequence"/>
</dbReference>
<gene>
    <name evidence="2" type="ORF">SAMN02745174_01611</name>
</gene>
<dbReference type="SUPFAM" id="SSF51197">
    <property type="entry name" value="Clavaminate synthase-like"/>
    <property type="match status" value="1"/>
</dbReference>
<dbReference type="Gene3D" id="2.60.120.10">
    <property type="entry name" value="Jelly Rolls"/>
    <property type="match status" value="1"/>
</dbReference>
<dbReference type="InterPro" id="IPR015392">
    <property type="entry name" value="TehB/YeaR-like_dom"/>
</dbReference>
<evidence type="ECO:0000313" key="3">
    <source>
        <dbReference type="Proteomes" id="UP000191153"/>
    </source>
</evidence>
<protein>
    <submittedName>
        <fullName evidence="2">Uncharacterized protein, possibly involved in tellurite resistance</fullName>
    </submittedName>
</protein>
<dbReference type="InterPro" id="IPR014710">
    <property type="entry name" value="RmlC-like_jellyroll"/>
</dbReference>
<proteinExistence type="predicted"/>
<feature type="domain" description="TehB/YeaR-like" evidence="1">
    <location>
        <begin position="56"/>
        <end position="126"/>
    </location>
</feature>
<dbReference type="STRING" id="180163.SAMN02745174_01611"/>
<name>A0A1T4NP50_9FUSO</name>
<dbReference type="OrthoDB" id="92684at2"/>
<accession>A0A1T4NP50</accession>